<protein>
    <recommendedName>
        <fullName evidence="1">Helitron helicase-like domain-containing protein</fullName>
    </recommendedName>
</protein>
<dbReference type="VEuPathDB" id="FungiDB:H257_18814"/>
<evidence type="ECO:0000313" key="2">
    <source>
        <dbReference type="EMBL" id="KAF0706718.1"/>
    </source>
</evidence>
<dbReference type="PANTHER" id="PTHR45786:SF74">
    <property type="entry name" value="ATP-DEPENDENT DNA HELICASE"/>
    <property type="match status" value="1"/>
</dbReference>
<dbReference type="Proteomes" id="UP000469452">
    <property type="component" value="Unassembled WGS sequence"/>
</dbReference>
<dbReference type="EMBL" id="VJMI01019681">
    <property type="protein sequence ID" value="KAF0706718.1"/>
    <property type="molecule type" value="Genomic_DNA"/>
</dbReference>
<dbReference type="Pfam" id="PF14214">
    <property type="entry name" value="Helitron_like_N"/>
    <property type="match status" value="1"/>
</dbReference>
<sequence length="647" mass="74500">MASTAVSKRFESQALRVGRRSQFNRDVLEYKRLFYDKGFLDASRRINLLFAFTSVGANEVPLTAGPPTYKIRGQLVHRLGSYRPKANLPPNFAQVYVLDSTDQVGLRSTRANEMAFTALERNAMKGIQAFMTRHNHFARTLYSVKERMEQLSNRTDDYVDDQICVAIRPRVGRNSGTHNAPTVPEMAICMRHEVGTVGRDIIVMPRRSEIQSVSEVSSAYDPLQYPLLFPFGEGGWDFKMNEDPQNPRFKRLSLLSYTKFKIYQRHAFSPLHMSGKLGQLYWTDQCCKDETNSLRWFTEHQSKVRADMYQNVQDAIAGDYTFDPTTMGQRVILPASHTGSDRYMSKLFQNSMAIVRKFGKPSLFITFTCNPQWEELTRALAFFQRYSGLEHPIPGHYRSDITCRVFQMKLGCFRADIMSGVYFGPVEYCFKVVEFQKRGLPHAHILVRLKSQIEAASEIDGFVSAELSNPVTQPRLHAVVLKHNIHSCSAHCLVNGKCSKKFPKSHCDSTSTDDDGYPCYRRRDTDPRNAYIVPHNQVMSLRYDCHINVEVCSTIASVKYMYKYVYKGGDKADVAVTCGDEVTNYSSMRYVSYTEACWHNLGFQCQWSSHSTRDENPTLKYPDVVYHYVWHRKLRQWKPRLRMTIIS</sequence>
<comment type="caution">
    <text evidence="2">The sequence shown here is derived from an EMBL/GenBank/DDBJ whole genome shotgun (WGS) entry which is preliminary data.</text>
</comment>
<dbReference type="AlphaFoldDB" id="A0A6A4Z5F7"/>
<dbReference type="InterPro" id="IPR025476">
    <property type="entry name" value="Helitron_helicase-like"/>
</dbReference>
<organism evidence="2 3">
    <name type="scientific">Aphanomyces astaci</name>
    <name type="common">Crayfish plague agent</name>
    <dbReference type="NCBI Taxonomy" id="112090"/>
    <lineage>
        <taxon>Eukaryota</taxon>
        <taxon>Sar</taxon>
        <taxon>Stramenopiles</taxon>
        <taxon>Oomycota</taxon>
        <taxon>Saprolegniomycetes</taxon>
        <taxon>Saprolegniales</taxon>
        <taxon>Verrucalvaceae</taxon>
        <taxon>Aphanomyces</taxon>
    </lineage>
</organism>
<evidence type="ECO:0000313" key="3">
    <source>
        <dbReference type="Proteomes" id="UP000469452"/>
    </source>
</evidence>
<feature type="domain" description="Helitron helicase-like" evidence="1">
    <location>
        <begin position="257"/>
        <end position="447"/>
    </location>
</feature>
<gene>
    <name evidence="2" type="ORF">AaE_013980</name>
</gene>
<evidence type="ECO:0000259" key="1">
    <source>
        <dbReference type="Pfam" id="PF14214"/>
    </source>
</evidence>
<accession>A0A6A4Z5F7</accession>
<proteinExistence type="predicted"/>
<reference evidence="2 3" key="1">
    <citation type="submission" date="2019-06" db="EMBL/GenBank/DDBJ databases">
        <title>Genomics analysis of Aphanomyces spp. identifies a new class of oomycete effector associated with host adaptation.</title>
        <authorList>
            <person name="Gaulin E."/>
        </authorList>
    </citation>
    <scope>NUCLEOTIDE SEQUENCE [LARGE SCALE GENOMIC DNA]</scope>
    <source>
        <strain evidence="2 3">E</strain>
    </source>
</reference>
<dbReference type="PANTHER" id="PTHR45786">
    <property type="entry name" value="DNA BINDING PROTEIN-LIKE"/>
    <property type="match status" value="1"/>
</dbReference>
<name>A0A6A4Z5F7_APHAT</name>